<gene>
    <name evidence="12 15" type="primary">hisH</name>
    <name evidence="15" type="ORF">BUCINSTRO3249_0073</name>
</gene>
<evidence type="ECO:0000256" key="7">
    <source>
        <dbReference type="ARBA" id="ARBA00023102"/>
    </source>
</evidence>
<dbReference type="PANTHER" id="PTHR42701">
    <property type="entry name" value="IMIDAZOLE GLYCEROL PHOSPHATE SYNTHASE SUBUNIT HISH"/>
    <property type="match status" value="1"/>
</dbReference>
<proteinExistence type="inferred from homology"/>
<dbReference type="SUPFAM" id="SSF52317">
    <property type="entry name" value="Class I glutamine amidotransferase-like"/>
    <property type="match status" value="1"/>
</dbReference>
<evidence type="ECO:0000256" key="9">
    <source>
        <dbReference type="ARBA" id="ARBA00025299"/>
    </source>
</evidence>
<dbReference type="AlphaFoldDB" id="A0A3B1DKR2"/>
<keyword evidence="4 12" id="KW-0028">Amino-acid biosynthesis</keyword>
<evidence type="ECO:0000256" key="6">
    <source>
        <dbReference type="ARBA" id="ARBA00022962"/>
    </source>
</evidence>
<sequence length="196" mass="22242">MSIVIVNTGCSNLYSIKNSVQRLGYRASITDQLCDIKQAEKIFLPGIGTASSVLFFLNKKNLLSFIKNTNQPILGICLGMQILGSYSYEGNQFNLLNKIPCSIKKLPNINCSVPHIGWNSVRYNNYHFLFKNIDNDIQFYFLHSYYMPDNDYAISFTTHGINFCSAVAVNNFFGVQFHPEKSGRPGEQLIKNFLEI</sequence>
<dbReference type="EC" id="3.5.1.2" evidence="12"/>
<dbReference type="GO" id="GO:0016829">
    <property type="term" value="F:lyase activity"/>
    <property type="evidence" value="ECO:0007669"/>
    <property type="project" value="UniProtKB-KW"/>
</dbReference>
<dbReference type="PANTHER" id="PTHR42701:SF1">
    <property type="entry name" value="IMIDAZOLE GLYCEROL PHOSPHATE SYNTHASE SUBUNIT HISH"/>
    <property type="match status" value="1"/>
</dbReference>
<comment type="catalytic activity">
    <reaction evidence="10 12">
        <text>5-[(5-phospho-1-deoxy-D-ribulos-1-ylimino)methylamino]-1-(5-phospho-beta-D-ribosyl)imidazole-4-carboxamide + L-glutamine = D-erythro-1-(imidazol-4-yl)glycerol 3-phosphate + 5-amino-1-(5-phospho-beta-D-ribosyl)imidazole-4-carboxamide + L-glutamate + H(+)</text>
        <dbReference type="Rhea" id="RHEA:24793"/>
        <dbReference type="ChEBI" id="CHEBI:15378"/>
        <dbReference type="ChEBI" id="CHEBI:29985"/>
        <dbReference type="ChEBI" id="CHEBI:58278"/>
        <dbReference type="ChEBI" id="CHEBI:58359"/>
        <dbReference type="ChEBI" id="CHEBI:58475"/>
        <dbReference type="ChEBI" id="CHEBI:58525"/>
        <dbReference type="EC" id="4.3.2.10"/>
    </reaction>
</comment>
<keyword evidence="5 12" id="KW-0378">Hydrolase</keyword>
<keyword evidence="15" id="KW-0808">Transferase</keyword>
<feature type="active site" evidence="12 13">
    <location>
        <position position="178"/>
    </location>
</feature>
<accession>A0A3B1DKR2</accession>
<feature type="active site" evidence="12 13">
    <location>
        <position position="180"/>
    </location>
</feature>
<evidence type="ECO:0000259" key="14">
    <source>
        <dbReference type="Pfam" id="PF00117"/>
    </source>
</evidence>
<keyword evidence="8 12" id="KW-0456">Lyase</keyword>
<dbReference type="NCBIfam" id="TIGR01855">
    <property type="entry name" value="IMP_synth_hisH"/>
    <property type="match status" value="1"/>
</dbReference>
<organism evidence="15 16">
    <name type="scientific">Buchnera aphidicola</name>
    <name type="common">Cinara strobi</name>
    <dbReference type="NCBI Taxonomy" id="1921549"/>
    <lineage>
        <taxon>Bacteria</taxon>
        <taxon>Pseudomonadati</taxon>
        <taxon>Pseudomonadota</taxon>
        <taxon>Gammaproteobacteria</taxon>
        <taxon>Enterobacterales</taxon>
        <taxon>Erwiniaceae</taxon>
        <taxon>Buchnera</taxon>
    </lineage>
</organism>
<dbReference type="GO" id="GO:0004359">
    <property type="term" value="F:glutaminase activity"/>
    <property type="evidence" value="ECO:0007669"/>
    <property type="project" value="UniProtKB-EC"/>
</dbReference>
<evidence type="ECO:0000256" key="3">
    <source>
        <dbReference type="ARBA" id="ARBA00011152"/>
    </source>
</evidence>
<dbReference type="RefSeq" id="WP_158348949.1">
    <property type="nucleotide sequence ID" value="NZ_LR025085.1"/>
</dbReference>
<comment type="subcellular location">
    <subcellularLocation>
        <location evidence="1 12">Cytoplasm</location>
    </subcellularLocation>
</comment>
<keyword evidence="6 12" id="KW-0315">Glutamine amidotransferase</keyword>
<dbReference type="GO" id="GO:0000107">
    <property type="term" value="F:imidazoleglycerol-phosphate synthase activity"/>
    <property type="evidence" value="ECO:0007669"/>
    <property type="project" value="UniProtKB-UniRule"/>
</dbReference>
<dbReference type="InterPro" id="IPR029062">
    <property type="entry name" value="Class_I_gatase-like"/>
</dbReference>
<protein>
    <recommendedName>
        <fullName evidence="12">Imidazole glycerol phosphate synthase subunit HisH</fullName>
        <ecNumber evidence="12">4.3.2.10</ecNumber>
    </recommendedName>
    <alternativeName>
        <fullName evidence="12">IGP synthase glutaminase subunit</fullName>
        <ecNumber evidence="12">3.5.1.2</ecNumber>
    </alternativeName>
    <alternativeName>
        <fullName evidence="12">IGP synthase subunit HisH</fullName>
    </alternativeName>
    <alternativeName>
        <fullName evidence="12">ImGP synthase subunit HisH</fullName>
        <shortName evidence="12">IGPS subunit HisH</shortName>
    </alternativeName>
</protein>
<evidence type="ECO:0000256" key="10">
    <source>
        <dbReference type="ARBA" id="ARBA00047838"/>
    </source>
</evidence>
<dbReference type="PIRSF" id="PIRSF000495">
    <property type="entry name" value="Amidotransf_hisH"/>
    <property type="match status" value="1"/>
</dbReference>
<dbReference type="STRING" id="1921549.GCA_900128825_00072"/>
<evidence type="ECO:0000256" key="8">
    <source>
        <dbReference type="ARBA" id="ARBA00023239"/>
    </source>
</evidence>
<reference evidence="16" key="1">
    <citation type="submission" date="2018-09" db="EMBL/GenBank/DDBJ databases">
        <authorList>
            <person name="Manzano-Marin A."/>
            <person name="Manzano-Marin A."/>
        </authorList>
    </citation>
    <scope>NUCLEOTIDE SEQUENCE [LARGE SCALE GENOMIC DNA]</scope>
    <source>
        <strain evidence="16">BuCistrobi</strain>
    </source>
</reference>
<dbReference type="CDD" id="cd01748">
    <property type="entry name" value="GATase1_IGP_Synthase"/>
    <property type="match status" value="1"/>
</dbReference>
<keyword evidence="12" id="KW-0963">Cytoplasm</keyword>
<dbReference type="UniPathway" id="UPA00031">
    <property type="reaction ID" value="UER00010"/>
</dbReference>
<feature type="domain" description="Glutamine amidotransferase" evidence="14">
    <location>
        <begin position="5"/>
        <end position="194"/>
    </location>
</feature>
<evidence type="ECO:0000256" key="11">
    <source>
        <dbReference type="ARBA" id="ARBA00049534"/>
    </source>
</evidence>
<keyword evidence="7 12" id="KW-0368">Histidine biosynthesis</keyword>
<evidence type="ECO:0000256" key="1">
    <source>
        <dbReference type="ARBA" id="ARBA00004496"/>
    </source>
</evidence>
<evidence type="ECO:0000313" key="16">
    <source>
        <dbReference type="Proteomes" id="UP000271849"/>
    </source>
</evidence>
<dbReference type="PRINTS" id="PR00096">
    <property type="entry name" value="GATASE"/>
</dbReference>
<dbReference type="GO" id="GO:0005737">
    <property type="term" value="C:cytoplasm"/>
    <property type="evidence" value="ECO:0007669"/>
    <property type="project" value="UniProtKB-SubCell"/>
</dbReference>
<dbReference type="PROSITE" id="PS51273">
    <property type="entry name" value="GATASE_TYPE_1"/>
    <property type="match status" value="1"/>
</dbReference>
<dbReference type="InterPro" id="IPR010139">
    <property type="entry name" value="Imidazole-glycPsynth_HisH"/>
</dbReference>
<evidence type="ECO:0000313" key="15">
    <source>
        <dbReference type="EMBL" id="VAX76311.1"/>
    </source>
</evidence>
<dbReference type="Pfam" id="PF00117">
    <property type="entry name" value="GATase"/>
    <property type="match status" value="1"/>
</dbReference>
<evidence type="ECO:0000256" key="2">
    <source>
        <dbReference type="ARBA" id="ARBA00005091"/>
    </source>
</evidence>
<evidence type="ECO:0000256" key="4">
    <source>
        <dbReference type="ARBA" id="ARBA00022605"/>
    </source>
</evidence>
<dbReference type="EC" id="4.3.2.10" evidence="12"/>
<evidence type="ECO:0000256" key="13">
    <source>
        <dbReference type="PIRSR" id="PIRSR000495-1"/>
    </source>
</evidence>
<dbReference type="HAMAP" id="MF_00278">
    <property type="entry name" value="HisH"/>
    <property type="match status" value="1"/>
</dbReference>
<dbReference type="InterPro" id="IPR017926">
    <property type="entry name" value="GATASE"/>
</dbReference>
<evidence type="ECO:0000256" key="5">
    <source>
        <dbReference type="ARBA" id="ARBA00022801"/>
    </source>
</evidence>
<feature type="active site" description="Nucleophile" evidence="12 13">
    <location>
        <position position="77"/>
    </location>
</feature>
<dbReference type="OrthoDB" id="9807137at2"/>
<dbReference type="Proteomes" id="UP000271849">
    <property type="component" value="Chromosome"/>
</dbReference>
<name>A0A3B1DKR2_9GAMM</name>
<keyword evidence="15" id="KW-0328">Glycosyltransferase</keyword>
<dbReference type="EMBL" id="LR025085">
    <property type="protein sequence ID" value="VAX76311.1"/>
    <property type="molecule type" value="Genomic_DNA"/>
</dbReference>
<evidence type="ECO:0000256" key="12">
    <source>
        <dbReference type="HAMAP-Rule" id="MF_00278"/>
    </source>
</evidence>
<dbReference type="GO" id="GO:0000105">
    <property type="term" value="P:L-histidine biosynthetic process"/>
    <property type="evidence" value="ECO:0007669"/>
    <property type="project" value="UniProtKB-UniRule"/>
</dbReference>
<comment type="function">
    <text evidence="9 12">IGPS catalyzes the conversion of PRFAR and glutamine to IGP, AICAR and glutamate. The HisH subunit catalyzes the hydrolysis of glutamine to glutamate and ammonia as part of the synthesis of IGP and AICAR. The resulting ammonia molecule is channeled to the active site of HisF.</text>
</comment>
<comment type="pathway">
    <text evidence="2 12">Amino-acid biosynthesis; L-histidine biosynthesis; L-histidine from 5-phospho-alpha-D-ribose 1-diphosphate: step 5/9.</text>
</comment>
<comment type="catalytic activity">
    <reaction evidence="11 12">
        <text>L-glutamine + H2O = L-glutamate + NH4(+)</text>
        <dbReference type="Rhea" id="RHEA:15889"/>
        <dbReference type="ChEBI" id="CHEBI:15377"/>
        <dbReference type="ChEBI" id="CHEBI:28938"/>
        <dbReference type="ChEBI" id="CHEBI:29985"/>
        <dbReference type="ChEBI" id="CHEBI:58359"/>
        <dbReference type="EC" id="3.5.1.2"/>
    </reaction>
</comment>
<dbReference type="Gene3D" id="3.40.50.880">
    <property type="match status" value="1"/>
</dbReference>
<comment type="subunit">
    <text evidence="3 12">Heterodimer of HisH and HisF.</text>
</comment>